<accession>A0A4U8Z2I6</accession>
<name>A0A4U8Z2I6_METTU</name>
<dbReference type="InterPro" id="IPR025512">
    <property type="entry name" value="DUF4399"/>
</dbReference>
<evidence type="ECO:0000313" key="4">
    <source>
        <dbReference type="Proteomes" id="UP000294360"/>
    </source>
</evidence>
<evidence type="ECO:0000313" key="3">
    <source>
        <dbReference type="EMBL" id="VFU09545.1"/>
    </source>
</evidence>
<feature type="chain" id="PRO_5020355881" description="DUF4399 domain-containing protein" evidence="1">
    <location>
        <begin position="25"/>
        <end position="136"/>
    </location>
</feature>
<organism evidence="3 4">
    <name type="scientific">Methylocella tundrae</name>
    <dbReference type="NCBI Taxonomy" id="227605"/>
    <lineage>
        <taxon>Bacteria</taxon>
        <taxon>Pseudomonadati</taxon>
        <taxon>Pseudomonadota</taxon>
        <taxon>Alphaproteobacteria</taxon>
        <taxon>Hyphomicrobiales</taxon>
        <taxon>Beijerinckiaceae</taxon>
        <taxon>Methylocella</taxon>
    </lineage>
</organism>
<dbReference type="RefSeq" id="WP_134489942.1">
    <property type="nucleotide sequence ID" value="NZ_CP139089.1"/>
</dbReference>
<feature type="domain" description="DUF4399" evidence="2">
    <location>
        <begin position="46"/>
        <end position="135"/>
    </location>
</feature>
<evidence type="ECO:0000259" key="2">
    <source>
        <dbReference type="Pfam" id="PF14347"/>
    </source>
</evidence>
<dbReference type="OrthoDB" id="531568at2"/>
<reference evidence="3 4" key="1">
    <citation type="submission" date="2019-03" db="EMBL/GenBank/DDBJ databases">
        <authorList>
            <person name="Kox A.R. M."/>
        </authorList>
    </citation>
    <scope>NUCLEOTIDE SEQUENCE [LARGE SCALE GENOMIC DNA]</scope>
    <source>
        <strain evidence="3">MTUNDRAET4 annotated genome</strain>
    </source>
</reference>
<evidence type="ECO:0000256" key="1">
    <source>
        <dbReference type="SAM" id="SignalP"/>
    </source>
</evidence>
<dbReference type="Proteomes" id="UP000294360">
    <property type="component" value="Chromosome"/>
</dbReference>
<dbReference type="KEGG" id="mtun:MTUNDRAET4_2658"/>
<protein>
    <recommendedName>
        <fullName evidence="2">DUF4399 domain-containing protein</fullName>
    </recommendedName>
</protein>
<feature type="signal peptide" evidence="1">
    <location>
        <begin position="1"/>
        <end position="24"/>
    </location>
</feature>
<gene>
    <name evidence="3" type="ORF">MTUNDRAET4_2658</name>
</gene>
<sequence length="136" mass="14182">MKHIASIGLAACLSLGVGASFLHAATPRVFFIEPQDGAVVISPFKVKFGLEGFALKPAGDATPDSGHHHLIIDGGPVPKDEIIPANEKSIHFGKAQTETQLTLPPGKHTLTLQFGNGAHLSYGPALSSTITVDVKP</sequence>
<dbReference type="Pfam" id="PF14347">
    <property type="entry name" value="DUF4399"/>
    <property type="match status" value="1"/>
</dbReference>
<keyword evidence="1" id="KW-0732">Signal</keyword>
<dbReference type="AlphaFoldDB" id="A0A4U8Z2I6"/>
<dbReference type="EMBL" id="LR536450">
    <property type="protein sequence ID" value="VFU09545.1"/>
    <property type="molecule type" value="Genomic_DNA"/>
</dbReference>
<proteinExistence type="predicted"/>